<comment type="caution">
    <text evidence="1">The sequence shown here is derived from an EMBL/GenBank/DDBJ whole genome shotgun (WGS) entry which is preliminary data.</text>
</comment>
<proteinExistence type="predicted"/>
<protein>
    <submittedName>
        <fullName evidence="1">Uncharacterized protein</fullName>
    </submittedName>
</protein>
<accession>A0ACB9JHW9</accession>
<reference evidence="2" key="1">
    <citation type="journal article" date="2022" name="Mol. Ecol. Resour.">
        <title>The genomes of chicory, endive, great burdock and yacon provide insights into Asteraceae palaeo-polyploidization history and plant inulin production.</title>
        <authorList>
            <person name="Fan W."/>
            <person name="Wang S."/>
            <person name="Wang H."/>
            <person name="Wang A."/>
            <person name="Jiang F."/>
            <person name="Liu H."/>
            <person name="Zhao H."/>
            <person name="Xu D."/>
            <person name="Zhang Y."/>
        </authorList>
    </citation>
    <scope>NUCLEOTIDE SEQUENCE [LARGE SCALE GENOMIC DNA]</scope>
    <source>
        <strain evidence="2">cv. Yunnan</strain>
    </source>
</reference>
<dbReference type="EMBL" id="CM042021">
    <property type="protein sequence ID" value="KAI3819258.1"/>
    <property type="molecule type" value="Genomic_DNA"/>
</dbReference>
<dbReference type="Proteomes" id="UP001056120">
    <property type="component" value="Linkage Group LG04"/>
</dbReference>
<sequence length="260" mass="29709">MQTQDQKKLPCVGFRNLKKILKRCRRDITHSQKLLQGQTSLVVDDSSDNNSVSCIHPCHVCDGSFFPSLTKEMSMVVRNHGALIQEGKVLVGYAIINAIAMRKILKKYDKIHDSKQGQAFRSQVQSMHMEILQSPWLYELIAFHINLKERKGMMGKDSELFEGCGIIFNDGKPLLSCELSHAIKLEIDLTCSICLETFFDPATHPTTKCPLCREMRVYHGSLHLDELNILLSRRLQTERAERIPQSKEHWEAQSRAFLGI</sequence>
<organism evidence="1 2">
    <name type="scientific">Smallanthus sonchifolius</name>
    <dbReference type="NCBI Taxonomy" id="185202"/>
    <lineage>
        <taxon>Eukaryota</taxon>
        <taxon>Viridiplantae</taxon>
        <taxon>Streptophyta</taxon>
        <taxon>Embryophyta</taxon>
        <taxon>Tracheophyta</taxon>
        <taxon>Spermatophyta</taxon>
        <taxon>Magnoliopsida</taxon>
        <taxon>eudicotyledons</taxon>
        <taxon>Gunneridae</taxon>
        <taxon>Pentapetalae</taxon>
        <taxon>asterids</taxon>
        <taxon>campanulids</taxon>
        <taxon>Asterales</taxon>
        <taxon>Asteraceae</taxon>
        <taxon>Asteroideae</taxon>
        <taxon>Heliantheae alliance</taxon>
        <taxon>Millerieae</taxon>
        <taxon>Smallanthus</taxon>
    </lineage>
</organism>
<gene>
    <name evidence="1" type="ORF">L1987_13084</name>
</gene>
<evidence type="ECO:0000313" key="1">
    <source>
        <dbReference type="EMBL" id="KAI3819258.1"/>
    </source>
</evidence>
<reference evidence="1 2" key="2">
    <citation type="journal article" date="2022" name="Mol. Ecol. Resour.">
        <title>The genomes of chicory, endive, great burdock and yacon provide insights into Asteraceae paleo-polyploidization history and plant inulin production.</title>
        <authorList>
            <person name="Fan W."/>
            <person name="Wang S."/>
            <person name="Wang H."/>
            <person name="Wang A."/>
            <person name="Jiang F."/>
            <person name="Liu H."/>
            <person name="Zhao H."/>
            <person name="Xu D."/>
            <person name="Zhang Y."/>
        </authorList>
    </citation>
    <scope>NUCLEOTIDE SEQUENCE [LARGE SCALE GENOMIC DNA]</scope>
    <source>
        <strain evidence="2">cv. Yunnan</strain>
        <tissue evidence="1">Leaves</tissue>
    </source>
</reference>
<evidence type="ECO:0000313" key="2">
    <source>
        <dbReference type="Proteomes" id="UP001056120"/>
    </source>
</evidence>
<name>A0ACB9JHW9_9ASTR</name>
<keyword evidence="2" id="KW-1185">Reference proteome</keyword>